<feature type="compositionally biased region" description="Polar residues" evidence="1">
    <location>
        <begin position="431"/>
        <end position="440"/>
    </location>
</feature>
<feature type="chain" id="PRO_5025341973" evidence="2">
    <location>
        <begin position="24"/>
        <end position="738"/>
    </location>
</feature>
<dbReference type="Gene3D" id="1.20.1050.60">
    <property type="entry name" value="alpha-1,2-mannosidase"/>
    <property type="match status" value="1"/>
</dbReference>
<dbReference type="PANTHER" id="PTHR12143:SF38">
    <property type="entry name" value="ALPHA-1,2-MANNOSIDASE FAMILY PROTEIN (AFU_ORTHOLOGUE AFUA_5G10520)"/>
    <property type="match status" value="1"/>
</dbReference>
<dbReference type="PANTHER" id="PTHR12143">
    <property type="entry name" value="PEPTIDE N-GLYCANASE PNGASE -RELATED"/>
    <property type="match status" value="1"/>
</dbReference>
<dbReference type="NCBIfam" id="TIGR01180">
    <property type="entry name" value="aman2_put"/>
    <property type="match status" value="1"/>
</dbReference>
<proteinExistence type="predicted"/>
<dbReference type="EMBL" id="ML977557">
    <property type="protein sequence ID" value="KAF2007287.1"/>
    <property type="molecule type" value="Genomic_DNA"/>
</dbReference>
<evidence type="ECO:0000259" key="3">
    <source>
        <dbReference type="Pfam" id="PF07971"/>
    </source>
</evidence>
<keyword evidence="5" id="KW-0378">Hydrolase</keyword>
<reference evidence="5" key="1">
    <citation type="journal article" date="2020" name="Stud. Mycol.">
        <title>101 Dothideomycetes genomes: a test case for predicting lifestyles and emergence of pathogens.</title>
        <authorList>
            <person name="Haridas S."/>
            <person name="Albert R."/>
            <person name="Binder M."/>
            <person name="Bloem J."/>
            <person name="Labutti K."/>
            <person name="Salamov A."/>
            <person name="Andreopoulos B."/>
            <person name="Baker S."/>
            <person name="Barry K."/>
            <person name="Bills G."/>
            <person name="Bluhm B."/>
            <person name="Cannon C."/>
            <person name="Castanera R."/>
            <person name="Culley D."/>
            <person name="Daum C."/>
            <person name="Ezra D."/>
            <person name="Gonzalez J."/>
            <person name="Henrissat B."/>
            <person name="Kuo A."/>
            <person name="Liang C."/>
            <person name="Lipzen A."/>
            <person name="Lutzoni F."/>
            <person name="Magnuson J."/>
            <person name="Mondo S."/>
            <person name="Nolan M."/>
            <person name="Ohm R."/>
            <person name="Pangilinan J."/>
            <person name="Park H.-J."/>
            <person name="Ramirez L."/>
            <person name="Alfaro M."/>
            <person name="Sun H."/>
            <person name="Tritt A."/>
            <person name="Yoshinaga Y."/>
            <person name="Zwiers L.-H."/>
            <person name="Turgeon B."/>
            <person name="Goodwin S."/>
            <person name="Spatafora J."/>
            <person name="Crous P."/>
            <person name="Grigoriev I."/>
        </authorList>
    </citation>
    <scope>NUCLEOTIDE SEQUENCE</scope>
    <source>
        <strain evidence="5">CBS 123094</strain>
    </source>
</reference>
<organism evidence="5 6">
    <name type="scientific">Amniculicola lignicola CBS 123094</name>
    <dbReference type="NCBI Taxonomy" id="1392246"/>
    <lineage>
        <taxon>Eukaryota</taxon>
        <taxon>Fungi</taxon>
        <taxon>Dikarya</taxon>
        <taxon>Ascomycota</taxon>
        <taxon>Pezizomycotina</taxon>
        <taxon>Dothideomycetes</taxon>
        <taxon>Pleosporomycetidae</taxon>
        <taxon>Pleosporales</taxon>
        <taxon>Amniculicolaceae</taxon>
        <taxon>Amniculicola</taxon>
    </lineage>
</organism>
<dbReference type="InterPro" id="IPR041371">
    <property type="entry name" value="GH92_N"/>
</dbReference>
<feature type="region of interest" description="Disordered" evidence="1">
    <location>
        <begin position="719"/>
        <end position="738"/>
    </location>
</feature>
<evidence type="ECO:0000256" key="1">
    <source>
        <dbReference type="SAM" id="MobiDB-lite"/>
    </source>
</evidence>
<dbReference type="GO" id="GO:0005634">
    <property type="term" value="C:nucleus"/>
    <property type="evidence" value="ECO:0007669"/>
    <property type="project" value="TreeGrafter"/>
</dbReference>
<dbReference type="Gene3D" id="3.30.2080.10">
    <property type="entry name" value="GH92 mannosidase domain"/>
    <property type="match status" value="1"/>
</dbReference>
<dbReference type="Gene3D" id="1.20.1610.10">
    <property type="entry name" value="alpha-1,2-mannosidases domains"/>
    <property type="match status" value="1"/>
</dbReference>
<keyword evidence="6" id="KW-1185">Reference proteome</keyword>
<dbReference type="Pfam" id="PF07971">
    <property type="entry name" value="Glyco_hydro_92"/>
    <property type="match status" value="1"/>
</dbReference>
<gene>
    <name evidence="5" type="ORF">P154DRAFT_550382</name>
</gene>
<sequence>MTYRRLFVGSSCLAILISGGAFAAGTDFTQYVNVLFPGVVAAPFAMVKLGPDVQSGTKDAYSGYLPDGKVWGFSMMHESGTGGAPKYGVVSQMPVVGDVSNPLAELSQSRSAPDQGSIGSYMSSLANGVVVELSATEHAGLYRYTFPEEQTSSIVIDISHVLPSFRGLGWEQHYSGGNFSFYNDDHYEGSGTYNNGWNLSPDWTIYFCGTFSQAPSSLLTFKGEGTKLASYDSTTSVSGTERLGGVFTFNSSSIRSRVGVSFISSSKACQNLDNEILESTTLESLVDTAKKRWNAEVFSKIQISSTDVADLKLLYSSMLGMFIIPSNRSGENPGWSSDEPYYDDVFTFWDTHRCHTSLFHILQPVAYEEFIRSSIDIWRHDGFLPDARSSNFNGRVQGGSNADNVLADAYVKGVRGAIDWEDGFSAMVTDGETTPANNNDPKAPDSSTKEGRGALPDWLEYGYVTPRFSRAVSRAVEYSTNDFGLYQVAKGLGRQEDAEKYLNRSRYWRNHWDPDCTSNNHSGFVVPRLANGSFVPQDPLTCDGCYWDDVYYEDNAWVYSLNAIHDVATLKEYVGGDEMFADRINKLFDLNIFNAGNEPSFTSPYLYNFIPGMQYMSVRRSRQISKLYNSGTAGLPGNSDAGAMESNLLWHMIGLWPMTIGLGNGRTLAISAQSGNKDTAFYVQSLKVNGEPWDKAWLAWEDVFADGGSMEFVLGPDPMDWATGEPPPSPASGDLRLS</sequence>
<evidence type="ECO:0000313" key="5">
    <source>
        <dbReference type="EMBL" id="KAF2007287.1"/>
    </source>
</evidence>
<dbReference type="SUPFAM" id="SSF48208">
    <property type="entry name" value="Six-hairpin glycosidases"/>
    <property type="match status" value="1"/>
</dbReference>
<protein>
    <submittedName>
        <fullName evidence="5">Glycoside hydrolase family 92 protein</fullName>
    </submittedName>
</protein>
<dbReference type="InterPro" id="IPR012939">
    <property type="entry name" value="Glyco_hydro_92"/>
</dbReference>
<evidence type="ECO:0000259" key="4">
    <source>
        <dbReference type="Pfam" id="PF17678"/>
    </source>
</evidence>
<feature type="domain" description="Glycosyl hydrolase family 92 N-terminal" evidence="4">
    <location>
        <begin position="35"/>
        <end position="261"/>
    </location>
</feature>
<dbReference type="GO" id="GO:0006516">
    <property type="term" value="P:glycoprotein catabolic process"/>
    <property type="evidence" value="ECO:0007669"/>
    <property type="project" value="TreeGrafter"/>
</dbReference>
<dbReference type="InterPro" id="IPR008928">
    <property type="entry name" value="6-hairpin_glycosidase_sf"/>
</dbReference>
<feature type="domain" description="Glycosyl hydrolase family 92" evidence="3">
    <location>
        <begin position="267"/>
        <end position="715"/>
    </location>
</feature>
<dbReference type="AlphaFoldDB" id="A0A6A5X091"/>
<accession>A0A6A5X091</accession>
<dbReference type="OrthoDB" id="449263at2759"/>
<evidence type="ECO:0000313" key="6">
    <source>
        <dbReference type="Proteomes" id="UP000799779"/>
    </source>
</evidence>
<feature type="signal peptide" evidence="2">
    <location>
        <begin position="1"/>
        <end position="23"/>
    </location>
</feature>
<dbReference type="FunFam" id="2.70.98.10:FF:000028">
    <property type="entry name" value="Alpha-1,2-mannosidase family protein (AFU_orthologue AFUA_5G10520)"/>
    <property type="match status" value="1"/>
</dbReference>
<dbReference type="InterPro" id="IPR014718">
    <property type="entry name" value="GH-type_carb-bd"/>
</dbReference>
<dbReference type="FunFam" id="1.20.1050.60:FF:000002">
    <property type="entry name" value="Glycosyl hydrolase family 92"/>
    <property type="match status" value="1"/>
</dbReference>
<dbReference type="GO" id="GO:0030246">
    <property type="term" value="F:carbohydrate binding"/>
    <property type="evidence" value="ECO:0007669"/>
    <property type="project" value="InterPro"/>
</dbReference>
<dbReference type="GO" id="GO:0005975">
    <property type="term" value="P:carbohydrate metabolic process"/>
    <property type="evidence" value="ECO:0007669"/>
    <property type="project" value="InterPro"/>
</dbReference>
<dbReference type="GO" id="GO:0005829">
    <property type="term" value="C:cytosol"/>
    <property type="evidence" value="ECO:0007669"/>
    <property type="project" value="TreeGrafter"/>
</dbReference>
<dbReference type="Pfam" id="PF17678">
    <property type="entry name" value="Glyco_hydro_92N"/>
    <property type="match status" value="1"/>
</dbReference>
<dbReference type="Gene3D" id="2.70.98.10">
    <property type="match status" value="1"/>
</dbReference>
<feature type="region of interest" description="Disordered" evidence="1">
    <location>
        <begin position="429"/>
        <end position="452"/>
    </location>
</feature>
<evidence type="ECO:0000256" key="2">
    <source>
        <dbReference type="SAM" id="SignalP"/>
    </source>
</evidence>
<dbReference type="InterPro" id="IPR050883">
    <property type="entry name" value="PNGase"/>
</dbReference>
<dbReference type="Proteomes" id="UP000799779">
    <property type="component" value="Unassembled WGS sequence"/>
</dbReference>
<dbReference type="GO" id="GO:0000224">
    <property type="term" value="F:peptide-N4-(N-acetyl-beta-glucosaminyl)asparagine amidase activity"/>
    <property type="evidence" value="ECO:0007669"/>
    <property type="project" value="TreeGrafter"/>
</dbReference>
<keyword evidence="2" id="KW-0732">Signal</keyword>
<name>A0A6A5X091_9PLEO</name>
<dbReference type="InterPro" id="IPR005887">
    <property type="entry name" value="GH92_a_mannosidase_put"/>
</dbReference>